<reference evidence="1 2" key="1">
    <citation type="submission" date="2018-02" db="EMBL/GenBank/DDBJ databases">
        <title>Corynebacterium alimpuense sp. nov., a marine obligate actinomycete isolated from sediments of Valparaiso bay, Chile.</title>
        <authorList>
            <person name="Claverias F."/>
            <person name="Gonzales-Siles L."/>
            <person name="Salva-Serra F."/>
            <person name="Inganaes E."/>
            <person name="Molin K."/>
            <person name="Cumsille A."/>
            <person name="Undabarrena A."/>
            <person name="Couve E."/>
            <person name="Moore E.R.B."/>
            <person name="Gomila M."/>
            <person name="Camara B."/>
        </authorList>
    </citation>
    <scope>NUCLEOTIDE SEQUENCE [LARGE SCALE GENOMIC DNA]</scope>
    <source>
        <strain evidence="1 2">CCUG 69366</strain>
    </source>
</reference>
<accession>A0A3M8K4I9</accession>
<sequence length="97" mass="10333">MKQTTSLHSPIAGLSPEQLLIIADQFCEVHRVRVRSFSALVAAAAVPGARIEGIAVHADPTAAETALAQTLVLLEPLSGKNVEFAHACTKIYRRLSS</sequence>
<dbReference type="Proteomes" id="UP000266975">
    <property type="component" value="Unassembled WGS sequence"/>
</dbReference>
<evidence type="ECO:0000313" key="1">
    <source>
        <dbReference type="EMBL" id="RNE48137.1"/>
    </source>
</evidence>
<protein>
    <submittedName>
        <fullName evidence="1">TetR family transcriptional regulator</fullName>
    </submittedName>
</protein>
<proteinExistence type="predicted"/>
<dbReference type="EMBL" id="PTJO01000006">
    <property type="protein sequence ID" value="RNE48137.1"/>
    <property type="molecule type" value="Genomic_DNA"/>
</dbReference>
<gene>
    <name evidence="1" type="ORF">C5L39_09685</name>
</gene>
<name>A0A3M8K4I9_9CORY</name>
<dbReference type="RefSeq" id="WP_123048712.1">
    <property type="nucleotide sequence ID" value="NZ_PTJO01000006.1"/>
</dbReference>
<comment type="caution">
    <text evidence="1">The sequence shown here is derived from an EMBL/GenBank/DDBJ whole genome shotgun (WGS) entry which is preliminary data.</text>
</comment>
<dbReference type="OrthoDB" id="4428158at2"/>
<evidence type="ECO:0000313" key="2">
    <source>
        <dbReference type="Proteomes" id="UP000266975"/>
    </source>
</evidence>
<dbReference type="AlphaFoldDB" id="A0A3M8K4I9"/>
<organism evidence="1 2">
    <name type="scientific">Corynebacterium alimapuense</name>
    <dbReference type="NCBI Taxonomy" id="1576874"/>
    <lineage>
        <taxon>Bacteria</taxon>
        <taxon>Bacillati</taxon>
        <taxon>Actinomycetota</taxon>
        <taxon>Actinomycetes</taxon>
        <taxon>Mycobacteriales</taxon>
        <taxon>Corynebacteriaceae</taxon>
        <taxon>Corynebacterium</taxon>
    </lineage>
</organism>
<keyword evidence="2" id="KW-1185">Reference proteome</keyword>